<evidence type="ECO:0000256" key="1">
    <source>
        <dbReference type="ARBA" id="ARBA00010688"/>
    </source>
</evidence>
<geneLocation type="plasmid" evidence="5 6">
    <name>unnamed1</name>
</geneLocation>
<evidence type="ECO:0000256" key="2">
    <source>
        <dbReference type="ARBA" id="ARBA00022679"/>
    </source>
</evidence>
<dbReference type="PANTHER" id="PTHR43085">
    <property type="entry name" value="HEXOKINASE FAMILY MEMBER"/>
    <property type="match status" value="1"/>
</dbReference>
<gene>
    <name evidence="5" type="ORF">MUN86_23965</name>
</gene>
<dbReference type="SUPFAM" id="SSF53613">
    <property type="entry name" value="Ribokinase-like"/>
    <property type="match status" value="1"/>
</dbReference>
<keyword evidence="2" id="KW-0808">Transferase</keyword>
<evidence type="ECO:0000256" key="3">
    <source>
        <dbReference type="ARBA" id="ARBA00022777"/>
    </source>
</evidence>
<dbReference type="RefSeq" id="WP_245125907.1">
    <property type="nucleotide sequence ID" value="NZ_CP095062.1"/>
</dbReference>
<dbReference type="Gene3D" id="3.40.1190.20">
    <property type="match status" value="1"/>
</dbReference>
<accession>A0ABY4GCD1</accession>
<keyword evidence="5" id="KW-0614">Plasmid</keyword>
<evidence type="ECO:0000313" key="5">
    <source>
        <dbReference type="EMBL" id="UOQ68564.1"/>
    </source>
</evidence>
<dbReference type="GO" id="GO:0016301">
    <property type="term" value="F:kinase activity"/>
    <property type="evidence" value="ECO:0007669"/>
    <property type="project" value="UniProtKB-KW"/>
</dbReference>
<organism evidence="5 6">
    <name type="scientific">Hymenobacter volaticus</name>
    <dbReference type="NCBI Taxonomy" id="2932254"/>
    <lineage>
        <taxon>Bacteria</taxon>
        <taxon>Pseudomonadati</taxon>
        <taxon>Bacteroidota</taxon>
        <taxon>Cytophagia</taxon>
        <taxon>Cytophagales</taxon>
        <taxon>Hymenobacteraceae</taxon>
        <taxon>Hymenobacter</taxon>
    </lineage>
</organism>
<dbReference type="PANTHER" id="PTHR43085:SF57">
    <property type="entry name" value="CARBOHYDRATE KINASE PFKB DOMAIN-CONTAINING PROTEIN"/>
    <property type="match status" value="1"/>
</dbReference>
<evidence type="ECO:0000259" key="4">
    <source>
        <dbReference type="Pfam" id="PF00294"/>
    </source>
</evidence>
<dbReference type="InterPro" id="IPR050306">
    <property type="entry name" value="PfkB_Carbo_kinase"/>
</dbReference>
<dbReference type="Pfam" id="PF00294">
    <property type="entry name" value="PfkB"/>
    <property type="match status" value="1"/>
</dbReference>
<evidence type="ECO:0000313" key="6">
    <source>
        <dbReference type="Proteomes" id="UP000830401"/>
    </source>
</evidence>
<name>A0ABY4GCD1_9BACT</name>
<protein>
    <submittedName>
        <fullName evidence="5">PfkB family carbohydrate kinase</fullName>
    </submittedName>
</protein>
<comment type="similarity">
    <text evidence="1">Belongs to the carbohydrate kinase PfkB family.</text>
</comment>
<reference evidence="5" key="1">
    <citation type="submission" date="2022-04" db="EMBL/GenBank/DDBJ databases">
        <title>Hymenobacter sp. isolated from the air.</title>
        <authorList>
            <person name="Won M."/>
            <person name="Lee C.-M."/>
            <person name="Woen H.-Y."/>
            <person name="Kwon S.-W."/>
        </authorList>
    </citation>
    <scope>NUCLEOTIDE SEQUENCE</scope>
    <source>
        <strain evidence="5">5420S-77</strain>
        <plasmid evidence="5">unnamed1</plasmid>
    </source>
</reference>
<dbReference type="InterPro" id="IPR011611">
    <property type="entry name" value="PfkB_dom"/>
</dbReference>
<dbReference type="Proteomes" id="UP000830401">
    <property type="component" value="Plasmid unnamed1"/>
</dbReference>
<keyword evidence="6" id="KW-1185">Reference proteome</keyword>
<sequence>MKLSATVVCIGEILWNVLPTGRQPGGAPFNAAVYLHQLGLPAQLVSRIGDDELGRELLAVSTQRGLNPDLIQRSKTHLTGVVKANVRSGHEVQYKVVEPVAWDYLRYTAEAVAAVSQAQVVVYGSLVARSAAARETLYRLLQHALFRVFDVNLRPPHYSREVVKYLLRQATLVKLNSQELAEIMGWLGQPATEATALPWLAGRFNIQAICVTKGAGGATLWTDSQFFHCPSFNEGAPPTIGSGDAFLAALVASQLQGRAPDDCLRRACAAAALVARQATVSPTLTNQAIDALVDSPTDGQFTKATDSLPAH</sequence>
<dbReference type="InterPro" id="IPR029056">
    <property type="entry name" value="Ribokinase-like"/>
</dbReference>
<proteinExistence type="inferred from homology"/>
<keyword evidence="3 5" id="KW-0418">Kinase</keyword>
<dbReference type="EMBL" id="CP095062">
    <property type="protein sequence ID" value="UOQ68564.1"/>
    <property type="molecule type" value="Genomic_DNA"/>
</dbReference>
<feature type="domain" description="Carbohydrate kinase PfkB" evidence="4">
    <location>
        <begin position="22"/>
        <end position="280"/>
    </location>
</feature>